<dbReference type="EMBL" id="NHNI01000004">
    <property type="protein sequence ID" value="OZY83721.1"/>
    <property type="molecule type" value="Genomic_DNA"/>
</dbReference>
<dbReference type="AlphaFoldDB" id="A0A266Q2W0"/>
<keyword evidence="2" id="KW-1185">Reference proteome</keyword>
<dbReference type="Pfam" id="PF17278">
    <property type="entry name" value="DUF5343"/>
    <property type="match status" value="1"/>
</dbReference>
<evidence type="ECO:0000313" key="2">
    <source>
        <dbReference type="Proteomes" id="UP000216101"/>
    </source>
</evidence>
<dbReference type="InterPro" id="IPR035235">
    <property type="entry name" value="DUF5343"/>
</dbReference>
<comment type="caution">
    <text evidence="1">The sequence shown here is derived from an EMBL/GenBank/DDBJ whole genome shotgun (WGS) entry which is preliminary data.</text>
</comment>
<proteinExistence type="predicted"/>
<evidence type="ECO:0000313" key="1">
    <source>
        <dbReference type="EMBL" id="OZY83721.1"/>
    </source>
</evidence>
<organism evidence="1 2">
    <name type="scientific">Cellvibrio mixtus</name>
    <dbReference type="NCBI Taxonomy" id="39650"/>
    <lineage>
        <taxon>Bacteria</taxon>
        <taxon>Pseudomonadati</taxon>
        <taxon>Pseudomonadota</taxon>
        <taxon>Gammaproteobacteria</taxon>
        <taxon>Cellvibrionales</taxon>
        <taxon>Cellvibrionaceae</taxon>
        <taxon>Cellvibrio</taxon>
    </lineage>
</organism>
<gene>
    <name evidence="1" type="ORF">CBP51_20240</name>
</gene>
<accession>A0A266Q2W0</accession>
<evidence type="ECO:0008006" key="3">
    <source>
        <dbReference type="Google" id="ProtNLM"/>
    </source>
</evidence>
<sequence length="207" mass="22886">MADDYPYMISNNKISPIIDAIHSAAKPSKFSHEFLKQIGFSSSNDRAVIPLFKRLGFIAENGAPTNFYDDLKDTTKRASALGARIRDLYSELYAINTKIHNANEDVIKGAMSRVTGKDAVSVSRYYMTFKTLCGLAKFDAPQIQHEESIEPPPVKVKENGGATTEVPQMAAPSQAGFHYNIQIHLPATTDISVYNAIFKSLKDNLII</sequence>
<dbReference type="Proteomes" id="UP000216101">
    <property type="component" value="Unassembled WGS sequence"/>
</dbReference>
<protein>
    <recommendedName>
        <fullName evidence="3">DUF5343 domain-containing protein</fullName>
    </recommendedName>
</protein>
<dbReference type="RefSeq" id="WP_094986340.1">
    <property type="nucleotide sequence ID" value="NZ_NHNI01000004.1"/>
</dbReference>
<reference evidence="2" key="1">
    <citation type="submission" date="2017-05" db="EMBL/GenBank/DDBJ databases">
        <authorList>
            <person name="Barney B.M."/>
        </authorList>
    </citation>
    <scope>NUCLEOTIDE SEQUENCE [LARGE SCALE GENOMIC DNA]</scope>
    <source>
        <strain evidence="2">PSBB022</strain>
    </source>
</reference>
<name>A0A266Q2W0_9GAMM</name>